<dbReference type="Proteomes" id="UP000314982">
    <property type="component" value="Unassembled WGS sequence"/>
</dbReference>
<name>A0A4W5KUF4_9TELE</name>
<dbReference type="GO" id="GO:0003779">
    <property type="term" value="F:actin binding"/>
    <property type="evidence" value="ECO:0007669"/>
    <property type="project" value="InterPro"/>
</dbReference>
<feature type="transmembrane region" description="Helical" evidence="1">
    <location>
        <begin position="126"/>
        <end position="147"/>
    </location>
</feature>
<evidence type="ECO:0000313" key="3">
    <source>
        <dbReference type="Proteomes" id="UP000314982"/>
    </source>
</evidence>
<dbReference type="Ensembl" id="ENSHHUT00000021070.1">
    <property type="protein sequence ID" value="ENSHHUP00000020317.1"/>
    <property type="gene ID" value="ENSHHUG00000012689.1"/>
</dbReference>
<keyword evidence="1" id="KW-0472">Membrane</keyword>
<keyword evidence="1" id="KW-0812">Transmembrane</keyword>
<reference evidence="2" key="2">
    <citation type="submission" date="2025-08" db="UniProtKB">
        <authorList>
            <consortium name="Ensembl"/>
        </authorList>
    </citation>
    <scope>IDENTIFICATION</scope>
</reference>
<accession>A0A4W5KUF4</accession>
<evidence type="ECO:0000256" key="1">
    <source>
        <dbReference type="SAM" id="Phobius"/>
    </source>
</evidence>
<keyword evidence="1" id="KW-1133">Transmembrane helix</keyword>
<dbReference type="GO" id="GO:0016791">
    <property type="term" value="F:phosphatase activity"/>
    <property type="evidence" value="ECO:0007669"/>
    <property type="project" value="InterPro"/>
</dbReference>
<dbReference type="InterPro" id="IPR043587">
    <property type="entry name" value="Phosphatase_SSH-like"/>
</dbReference>
<proteinExistence type="predicted"/>
<protein>
    <submittedName>
        <fullName evidence="2">Uncharacterized protein</fullName>
    </submittedName>
</protein>
<dbReference type="GeneTree" id="ENSGT00940000157430"/>
<reference evidence="3" key="1">
    <citation type="submission" date="2018-06" db="EMBL/GenBank/DDBJ databases">
        <title>Genome assembly of Danube salmon.</title>
        <authorList>
            <person name="Macqueen D.J."/>
            <person name="Gundappa M.K."/>
        </authorList>
    </citation>
    <scope>NUCLEOTIDE SEQUENCE [LARGE SCALE GENOMIC DNA]</scope>
</reference>
<sequence length="174" mass="19129">MPPGVVAPSPRSSPGRCFYALTPYFIKDFSRSKIDQLISESFLTVKGAALFLPRGNGSSPTSASRFSQLRSKHAGDLQQHLQTMFTLLRPEDNIKLVRVHTHTHLHDQNTNIVLFRAIIKIWFSHFLSFALSVLPSFALSVLLSFALCNSLLSLGCPVGEYLVPGDSLHGGGLH</sequence>
<reference evidence="2" key="3">
    <citation type="submission" date="2025-09" db="UniProtKB">
        <authorList>
            <consortium name="Ensembl"/>
        </authorList>
    </citation>
    <scope>IDENTIFICATION</scope>
</reference>
<dbReference type="PANTHER" id="PTHR45864">
    <property type="entry name" value="SLINGSHOT PROTEIN PHOSPHATASE HOMOLOG"/>
    <property type="match status" value="1"/>
</dbReference>
<dbReference type="AlphaFoldDB" id="A0A4W5KUF4"/>
<dbReference type="GO" id="GO:0030837">
    <property type="term" value="P:negative regulation of actin filament polymerization"/>
    <property type="evidence" value="ECO:0007669"/>
    <property type="project" value="InterPro"/>
</dbReference>
<organism evidence="2 3">
    <name type="scientific">Hucho hucho</name>
    <name type="common">huchen</name>
    <dbReference type="NCBI Taxonomy" id="62062"/>
    <lineage>
        <taxon>Eukaryota</taxon>
        <taxon>Metazoa</taxon>
        <taxon>Chordata</taxon>
        <taxon>Craniata</taxon>
        <taxon>Vertebrata</taxon>
        <taxon>Euteleostomi</taxon>
        <taxon>Actinopterygii</taxon>
        <taxon>Neopterygii</taxon>
        <taxon>Teleostei</taxon>
        <taxon>Protacanthopterygii</taxon>
        <taxon>Salmoniformes</taxon>
        <taxon>Salmonidae</taxon>
        <taxon>Salmoninae</taxon>
        <taxon>Hucho</taxon>
    </lineage>
</organism>
<dbReference type="PANTHER" id="PTHR45864:SF3">
    <property type="entry name" value="PROTEIN PHOSPHATASE SLINGSHOT HOMOLOG 2"/>
    <property type="match status" value="1"/>
</dbReference>
<keyword evidence="3" id="KW-1185">Reference proteome</keyword>
<evidence type="ECO:0000313" key="2">
    <source>
        <dbReference type="Ensembl" id="ENSHHUP00000020317.1"/>
    </source>
</evidence>